<evidence type="ECO:0000313" key="3">
    <source>
        <dbReference type="WBParaSite" id="PEQ_0000271101-mRNA-1"/>
    </source>
</evidence>
<sequence>MLSDKRCVMFDCNVEGVTYADVQVFDDIHEMEGVFQVRFIRSYASDEDEDRANLYWYFMDRNWDRKFFPMNIAYVRARNAYYTMMSKFLQRMGMSFDYQIFTYEQFLRNIDRGEIEEKELRIFFGSTLTKAFREESIPGIADFMVGATFFFSDYILGNVDLFIYLFLHLFICSLPGLFITTFRGGKT</sequence>
<feature type="transmembrane region" description="Helical" evidence="1">
    <location>
        <begin position="162"/>
        <end position="182"/>
    </location>
</feature>
<keyword evidence="1" id="KW-0472">Membrane</keyword>
<dbReference type="AlphaFoldDB" id="A0A914R8C0"/>
<protein>
    <submittedName>
        <fullName evidence="3">Uncharacterized protein</fullName>
    </submittedName>
</protein>
<dbReference type="Proteomes" id="UP000887564">
    <property type="component" value="Unplaced"/>
</dbReference>
<proteinExistence type="predicted"/>
<organism evidence="2 3">
    <name type="scientific">Parascaris equorum</name>
    <name type="common">Equine roundworm</name>
    <dbReference type="NCBI Taxonomy" id="6256"/>
    <lineage>
        <taxon>Eukaryota</taxon>
        <taxon>Metazoa</taxon>
        <taxon>Ecdysozoa</taxon>
        <taxon>Nematoda</taxon>
        <taxon>Chromadorea</taxon>
        <taxon>Rhabditida</taxon>
        <taxon>Spirurina</taxon>
        <taxon>Ascaridomorpha</taxon>
        <taxon>Ascaridoidea</taxon>
        <taxon>Ascarididae</taxon>
        <taxon>Parascaris</taxon>
    </lineage>
</organism>
<keyword evidence="1" id="KW-0812">Transmembrane</keyword>
<evidence type="ECO:0000256" key="1">
    <source>
        <dbReference type="SAM" id="Phobius"/>
    </source>
</evidence>
<name>A0A914R8C0_PAREQ</name>
<keyword evidence="2" id="KW-1185">Reference proteome</keyword>
<accession>A0A914R8C0</accession>
<keyword evidence="1" id="KW-1133">Transmembrane helix</keyword>
<reference evidence="3" key="1">
    <citation type="submission" date="2022-11" db="UniProtKB">
        <authorList>
            <consortium name="WormBaseParasite"/>
        </authorList>
    </citation>
    <scope>IDENTIFICATION</scope>
</reference>
<evidence type="ECO:0000313" key="2">
    <source>
        <dbReference type="Proteomes" id="UP000887564"/>
    </source>
</evidence>
<dbReference type="WBParaSite" id="PEQ_0000271101-mRNA-1">
    <property type="protein sequence ID" value="PEQ_0000271101-mRNA-1"/>
    <property type="gene ID" value="PEQ_0000271101"/>
</dbReference>